<gene>
    <name evidence="10" type="ORF">AKO1_011560</name>
</gene>
<keyword evidence="11" id="KW-1185">Reference proteome</keyword>
<sequence length="1124" mass="126878">MRIVVLLTVLVAGATASLFNSSPSLEVFVLAHSHIDQGWLKTVGEYRDETLGIISSVVDAIKDQKHRKYVWGDTLYFKDWFEVQNAEKQQIVKELINTGRFEILGGGWIQNDEACPSTQAIINQMTVGHDYLLNRFNIRPRVAWQIDPFGHEGRNPKLYADMGFDAMVINRVHHKIKAQMKVEQSLEFIWKPNSSGASSSSRNESDGIMTHVLHTHYSAPQGFDFENPGVQPVVAGNVADRANDYVNEMKKRATHYRTNHLLVPFGDDFKFKDANRQFQSMDTLIEYINSNNMGVNIRYATASEYFDSLFAYQKEKKIDFPVVKHDFVPYADNEDSYWTGYYASLPNMKKRIREAENALQHAENAFALSKLYALQSTPSSMIEWQSIWRRLQVSREDIALVNHHDGITGTCRNHVYQDYMSRLSNAIAAVKTVERQLLASSMSSNRDDASVRLDDANGVIEVDTDLIVNNAEGHARTQLVTLRIHKPNAIVEDITTNQPVQSIITPNILGADRRLANSGSESNFYILQFFVEMDPLSIKKYHVRFQQDSQATAAANTILYCSSSCDIVRDGMTVKSSLSEVQIKNEMYTLKVNVDGSIESIRHGDQLHEWNSQFLEYKTQRSGSYIFRPELSTPVDLERNRVVAVHVTQNTFLSQLIVVTDRFTATYKLYGEWIDCEYDVQQLPGDTEFTTRFYAGSKEKDLEQEGKLIVYDGMNFVKRTVRKAAPHAGHYYPSTAGAIYINKKSQLTVLTAQTMAVTKQDHSIQFLFHRRLMKDDGRGMSQGNNDESALMGVKFLMTYQDKTQSSGFVDLARASIDVQRPVSLSFAKVSDGVDVIRPVNALQQDLQITSFQSKDLYSDDIVLRIRNLNPTSSAVLSLSNLFNGKLDSVRAKSLSLIHDLPLNARSIHPYRMQFRSAGVVAFDFTLTSATVKEGDNQNSEEEGVFLSDEALAQARAGERKVLSLDDLSINIDPFEIKTFVITLNMTPLSKVGDNKNNVAAIIKPKPMKPIIKAVKPVVKIVNEQEKKVVVVDDVLQKDEQVVVVAEHPIQPHIITMDDELHLWKLYAFVLLLSLVGFCSLTYCFRSGGKKIFGKLIRNSSGMFGSKDTILPYEVIEVGNNSKEH</sequence>
<keyword evidence="7" id="KW-0812">Transmembrane</keyword>
<evidence type="ECO:0000259" key="9">
    <source>
        <dbReference type="SMART" id="SM00872"/>
    </source>
</evidence>
<evidence type="ECO:0000256" key="8">
    <source>
        <dbReference type="SAM" id="SignalP"/>
    </source>
</evidence>
<evidence type="ECO:0000256" key="7">
    <source>
        <dbReference type="SAM" id="Phobius"/>
    </source>
</evidence>
<accession>A0AAW2Z2J7</accession>
<dbReference type="SUPFAM" id="SSF74650">
    <property type="entry name" value="Galactose mutarotase-like"/>
    <property type="match status" value="1"/>
</dbReference>
<dbReference type="AlphaFoldDB" id="A0AAW2Z2J7"/>
<keyword evidence="6" id="KW-0326">Glycosidase</keyword>
<dbReference type="Pfam" id="PF09261">
    <property type="entry name" value="Alpha-mann_mid"/>
    <property type="match status" value="1"/>
</dbReference>
<evidence type="ECO:0000256" key="6">
    <source>
        <dbReference type="ARBA" id="ARBA00023295"/>
    </source>
</evidence>
<dbReference type="GO" id="GO:0030246">
    <property type="term" value="F:carbohydrate binding"/>
    <property type="evidence" value="ECO:0007669"/>
    <property type="project" value="InterPro"/>
</dbReference>
<name>A0AAW2Z2J7_9EUKA</name>
<dbReference type="InterPro" id="IPR028995">
    <property type="entry name" value="Glyco_hydro_57/38_cen_sf"/>
</dbReference>
<protein>
    <submittedName>
        <fullName evidence="10">Alpha-mannosidase</fullName>
    </submittedName>
</protein>
<evidence type="ECO:0000313" key="11">
    <source>
        <dbReference type="Proteomes" id="UP001431209"/>
    </source>
</evidence>
<dbReference type="SMART" id="SM00872">
    <property type="entry name" value="Alpha-mann_mid"/>
    <property type="match status" value="1"/>
</dbReference>
<feature type="chain" id="PRO_5043822837" evidence="8">
    <location>
        <begin position="17"/>
        <end position="1124"/>
    </location>
</feature>
<keyword evidence="7" id="KW-0472">Membrane</keyword>
<dbReference type="InterPro" id="IPR013780">
    <property type="entry name" value="Glyco_hydro_b"/>
</dbReference>
<proteinExistence type="inferred from homology"/>
<keyword evidence="8" id="KW-0732">Signal</keyword>
<feature type="domain" description="Glycoside hydrolase family 38 central" evidence="9">
    <location>
        <begin position="336"/>
        <end position="423"/>
    </location>
</feature>
<evidence type="ECO:0000256" key="3">
    <source>
        <dbReference type="ARBA" id="ARBA00022723"/>
    </source>
</evidence>
<dbReference type="GO" id="GO:0005764">
    <property type="term" value="C:lysosome"/>
    <property type="evidence" value="ECO:0007669"/>
    <property type="project" value="TreeGrafter"/>
</dbReference>
<dbReference type="GO" id="GO:0046872">
    <property type="term" value="F:metal ion binding"/>
    <property type="evidence" value="ECO:0007669"/>
    <property type="project" value="UniProtKB-KW"/>
</dbReference>
<dbReference type="Pfam" id="PF01074">
    <property type="entry name" value="Glyco_hydro_38N"/>
    <property type="match status" value="1"/>
</dbReference>
<dbReference type="Gene3D" id="1.20.1270.50">
    <property type="entry name" value="Glycoside hydrolase family 38, central domain"/>
    <property type="match status" value="1"/>
</dbReference>
<evidence type="ECO:0000256" key="5">
    <source>
        <dbReference type="ARBA" id="ARBA00022833"/>
    </source>
</evidence>
<dbReference type="InterPro" id="IPR050843">
    <property type="entry name" value="Glycosyl_Hydrlase_38"/>
</dbReference>
<dbReference type="SUPFAM" id="SSF88713">
    <property type="entry name" value="Glycoside hydrolase/deacetylase"/>
    <property type="match status" value="1"/>
</dbReference>
<evidence type="ECO:0000256" key="1">
    <source>
        <dbReference type="ARBA" id="ARBA00001947"/>
    </source>
</evidence>
<dbReference type="GO" id="GO:0004559">
    <property type="term" value="F:alpha-mannosidase activity"/>
    <property type="evidence" value="ECO:0007669"/>
    <property type="project" value="InterPro"/>
</dbReference>
<comment type="similarity">
    <text evidence="2">Belongs to the glycosyl hydrolase 38 family.</text>
</comment>
<dbReference type="InterPro" id="IPR037094">
    <property type="entry name" value="Glyco_hydro_38_cen_sf"/>
</dbReference>
<dbReference type="PANTHER" id="PTHR11607:SF3">
    <property type="entry name" value="LYSOSOMAL ALPHA-MANNOSIDASE"/>
    <property type="match status" value="1"/>
</dbReference>
<dbReference type="InterPro" id="IPR027291">
    <property type="entry name" value="Glyco_hydro_38_N_sf"/>
</dbReference>
<dbReference type="Gene3D" id="3.20.110.10">
    <property type="entry name" value="Glycoside hydrolase 38, N terminal domain"/>
    <property type="match status" value="1"/>
</dbReference>
<dbReference type="InterPro" id="IPR000602">
    <property type="entry name" value="Glyco_hydro_38_N"/>
</dbReference>
<comment type="cofactor">
    <cofactor evidence="1">
        <name>Zn(2+)</name>
        <dbReference type="ChEBI" id="CHEBI:29105"/>
    </cofactor>
</comment>
<keyword evidence="4" id="KW-0378">Hydrolase</keyword>
<reference evidence="10 11" key="1">
    <citation type="submission" date="2024-03" db="EMBL/GenBank/DDBJ databases">
        <title>The Acrasis kona genome and developmental transcriptomes reveal deep origins of eukaryotic multicellular pathways.</title>
        <authorList>
            <person name="Sheikh S."/>
            <person name="Fu C.-J."/>
            <person name="Brown M.W."/>
            <person name="Baldauf S.L."/>
        </authorList>
    </citation>
    <scope>NUCLEOTIDE SEQUENCE [LARGE SCALE GENOMIC DNA]</scope>
    <source>
        <strain evidence="10 11">ATCC MYA-3509</strain>
    </source>
</reference>
<comment type="caution">
    <text evidence="10">The sequence shown here is derived from an EMBL/GenBank/DDBJ whole genome shotgun (WGS) entry which is preliminary data.</text>
</comment>
<dbReference type="EMBL" id="JAOPGA020000946">
    <property type="protein sequence ID" value="KAL0483218.1"/>
    <property type="molecule type" value="Genomic_DNA"/>
</dbReference>
<dbReference type="InterPro" id="IPR011330">
    <property type="entry name" value="Glyco_hydro/deAcase_b/a-brl"/>
</dbReference>
<organism evidence="10 11">
    <name type="scientific">Acrasis kona</name>
    <dbReference type="NCBI Taxonomy" id="1008807"/>
    <lineage>
        <taxon>Eukaryota</taxon>
        <taxon>Discoba</taxon>
        <taxon>Heterolobosea</taxon>
        <taxon>Tetramitia</taxon>
        <taxon>Eutetramitia</taxon>
        <taxon>Acrasidae</taxon>
        <taxon>Acrasis</taxon>
    </lineage>
</organism>
<dbReference type="GO" id="GO:0006013">
    <property type="term" value="P:mannose metabolic process"/>
    <property type="evidence" value="ECO:0007669"/>
    <property type="project" value="InterPro"/>
</dbReference>
<keyword evidence="7" id="KW-1133">Transmembrane helix</keyword>
<evidence type="ECO:0000256" key="2">
    <source>
        <dbReference type="ARBA" id="ARBA00009792"/>
    </source>
</evidence>
<evidence type="ECO:0000313" key="10">
    <source>
        <dbReference type="EMBL" id="KAL0483218.1"/>
    </source>
</evidence>
<dbReference type="InterPro" id="IPR011013">
    <property type="entry name" value="Gal_mutarotase_sf_dom"/>
</dbReference>
<dbReference type="InterPro" id="IPR015341">
    <property type="entry name" value="Glyco_hydro_38_cen"/>
</dbReference>
<dbReference type="SUPFAM" id="SSF88688">
    <property type="entry name" value="Families 57/38 glycoside transferase middle domain"/>
    <property type="match status" value="1"/>
</dbReference>
<evidence type="ECO:0000256" key="4">
    <source>
        <dbReference type="ARBA" id="ARBA00022801"/>
    </source>
</evidence>
<feature type="signal peptide" evidence="8">
    <location>
        <begin position="1"/>
        <end position="16"/>
    </location>
</feature>
<dbReference type="Gene3D" id="2.70.98.30">
    <property type="entry name" value="Golgi alpha-mannosidase II, domain 4"/>
    <property type="match status" value="1"/>
</dbReference>
<dbReference type="Gene3D" id="2.60.40.1180">
    <property type="entry name" value="Golgi alpha-mannosidase II"/>
    <property type="match status" value="1"/>
</dbReference>
<keyword evidence="3" id="KW-0479">Metal-binding</keyword>
<dbReference type="Proteomes" id="UP001431209">
    <property type="component" value="Unassembled WGS sequence"/>
</dbReference>
<keyword evidence="5" id="KW-0862">Zinc</keyword>
<feature type="transmembrane region" description="Helical" evidence="7">
    <location>
        <begin position="1065"/>
        <end position="1084"/>
    </location>
</feature>
<dbReference type="PANTHER" id="PTHR11607">
    <property type="entry name" value="ALPHA-MANNOSIDASE"/>
    <property type="match status" value="1"/>
</dbReference>
<dbReference type="CDD" id="cd00451">
    <property type="entry name" value="GH38N_AMII_euk"/>
    <property type="match status" value="1"/>
</dbReference>